<dbReference type="InterPro" id="IPR059112">
    <property type="entry name" value="CysZ/EI24"/>
</dbReference>
<evidence type="ECO:0000256" key="8">
    <source>
        <dbReference type="ARBA" id="ARBA00023032"/>
    </source>
</evidence>
<comment type="caution">
    <text evidence="11">The sequence shown here is derived from an EMBL/GenBank/DDBJ whole genome shotgun (WGS) entry which is preliminary data.</text>
</comment>
<dbReference type="GO" id="GO:0000103">
    <property type="term" value="P:sulfate assimilation"/>
    <property type="evidence" value="ECO:0007669"/>
    <property type="project" value="TreeGrafter"/>
</dbReference>
<reference evidence="11 12" key="1">
    <citation type="submission" date="2010-08" db="EMBL/GenBank/DDBJ databases">
        <title>The draft genome of Desulfovibrio fructosovorans JJ.</title>
        <authorList>
            <consortium name="US DOE Joint Genome Institute (JGI-PGF)"/>
            <person name="Lucas S."/>
            <person name="Copeland A."/>
            <person name="Lapidus A."/>
            <person name="Cheng J.-F."/>
            <person name="Bruce D."/>
            <person name="Goodwin L."/>
            <person name="Pitluck S."/>
            <person name="Land M.L."/>
            <person name="Hauser L."/>
            <person name="Chang Y.-J."/>
            <person name="Jeffries C."/>
            <person name="Wall J.D."/>
            <person name="Stahl D.A."/>
            <person name="Arkin A.P."/>
            <person name="Dehal P."/>
            <person name="Stolyar S.M."/>
            <person name="Hazen T.C."/>
            <person name="Woyke T.J."/>
        </authorList>
    </citation>
    <scope>NUCLEOTIDE SEQUENCE [LARGE SCALE GENOMIC DNA]</scope>
    <source>
        <strain evidence="11 12">JJ</strain>
    </source>
</reference>
<evidence type="ECO:0008006" key="13">
    <source>
        <dbReference type="Google" id="ProtNLM"/>
    </source>
</evidence>
<keyword evidence="5" id="KW-0028">Amino-acid biosynthesis</keyword>
<keyword evidence="8" id="KW-0764">Sulfate transport</keyword>
<feature type="transmembrane region" description="Helical" evidence="10">
    <location>
        <begin position="203"/>
        <end position="232"/>
    </location>
</feature>
<proteinExistence type="predicted"/>
<dbReference type="GO" id="GO:0019344">
    <property type="term" value="P:cysteine biosynthetic process"/>
    <property type="evidence" value="ECO:0007669"/>
    <property type="project" value="TreeGrafter"/>
</dbReference>
<keyword evidence="2" id="KW-0813">Transport</keyword>
<dbReference type="AlphaFoldDB" id="E1JX35"/>
<dbReference type="GO" id="GO:0005886">
    <property type="term" value="C:plasma membrane"/>
    <property type="evidence" value="ECO:0007669"/>
    <property type="project" value="TreeGrafter"/>
</dbReference>
<keyword evidence="4" id="KW-0997">Cell inner membrane</keyword>
<evidence type="ECO:0000256" key="5">
    <source>
        <dbReference type="ARBA" id="ARBA00022605"/>
    </source>
</evidence>
<evidence type="ECO:0000256" key="2">
    <source>
        <dbReference type="ARBA" id="ARBA00022448"/>
    </source>
</evidence>
<evidence type="ECO:0000313" key="11">
    <source>
        <dbReference type="EMBL" id="EFL51000.1"/>
    </source>
</evidence>
<name>E1JX35_SOLFR</name>
<evidence type="ECO:0000256" key="10">
    <source>
        <dbReference type="SAM" id="Phobius"/>
    </source>
</evidence>
<dbReference type="InterPro" id="IPR050480">
    <property type="entry name" value="CysZ-like"/>
</dbReference>
<evidence type="ECO:0000256" key="7">
    <source>
        <dbReference type="ARBA" id="ARBA00022989"/>
    </source>
</evidence>
<feature type="transmembrane region" description="Helical" evidence="10">
    <location>
        <begin position="25"/>
        <end position="47"/>
    </location>
</feature>
<keyword evidence="6 10" id="KW-0812">Transmembrane</keyword>
<accession>E1JX35</accession>
<dbReference type="GO" id="GO:0009675">
    <property type="term" value="F:high-affinity sulfate:proton symporter activity"/>
    <property type="evidence" value="ECO:0007669"/>
    <property type="project" value="TreeGrafter"/>
</dbReference>
<keyword evidence="12" id="KW-1185">Reference proteome</keyword>
<dbReference type="eggNOG" id="COG2981">
    <property type="taxonomic scope" value="Bacteria"/>
</dbReference>
<evidence type="ECO:0000256" key="9">
    <source>
        <dbReference type="ARBA" id="ARBA00023136"/>
    </source>
</evidence>
<dbReference type="Proteomes" id="UP000006250">
    <property type="component" value="Unassembled WGS sequence"/>
</dbReference>
<dbReference type="EMBL" id="AECZ01000013">
    <property type="protein sequence ID" value="EFL51000.1"/>
    <property type="molecule type" value="Genomic_DNA"/>
</dbReference>
<gene>
    <name evidence="11" type="ORF">DesfrDRAFT_2159</name>
</gene>
<protein>
    <recommendedName>
        <fullName evidence="13">CysZ protein</fullName>
    </recommendedName>
</protein>
<organism evidence="11 12">
    <name type="scientific">Solidesulfovibrio fructosivorans JJ]</name>
    <dbReference type="NCBI Taxonomy" id="596151"/>
    <lineage>
        <taxon>Bacteria</taxon>
        <taxon>Pseudomonadati</taxon>
        <taxon>Thermodesulfobacteriota</taxon>
        <taxon>Desulfovibrionia</taxon>
        <taxon>Desulfovibrionales</taxon>
        <taxon>Desulfovibrionaceae</taxon>
        <taxon>Solidesulfovibrio</taxon>
    </lineage>
</organism>
<evidence type="ECO:0000256" key="1">
    <source>
        <dbReference type="ARBA" id="ARBA00004141"/>
    </source>
</evidence>
<dbReference type="Pfam" id="PF07264">
    <property type="entry name" value="EI24"/>
    <property type="match status" value="1"/>
</dbReference>
<feature type="transmembrane region" description="Helical" evidence="10">
    <location>
        <begin position="83"/>
        <end position="109"/>
    </location>
</feature>
<keyword evidence="7 10" id="KW-1133">Transmembrane helix</keyword>
<keyword evidence="9 10" id="KW-0472">Membrane</keyword>
<evidence type="ECO:0000256" key="3">
    <source>
        <dbReference type="ARBA" id="ARBA00022475"/>
    </source>
</evidence>
<feature type="transmembrane region" description="Helical" evidence="10">
    <location>
        <begin position="54"/>
        <end position="77"/>
    </location>
</feature>
<dbReference type="PANTHER" id="PTHR37468">
    <property type="entry name" value="SULFATE TRANSPORTER CYSZ"/>
    <property type="match status" value="1"/>
</dbReference>
<dbReference type="PANTHER" id="PTHR37468:SF1">
    <property type="entry name" value="SULFATE TRANSPORTER CYSZ"/>
    <property type="match status" value="1"/>
</dbReference>
<dbReference type="STRING" id="596151.DesfrDRAFT_2159"/>
<sequence length="245" mass="26550">MLTTFPKGLYAHVRGFRFALAHKGYLALTAIPFVLTLALFAAGVWLFAANDDRLLALIWSPRTAGAGEALGALYWLYVHVAKALLYGLVFVLSYFLFMVVANVLASPIYDAIAGGMIRKLRGNDAGHENALPWWRVMLEQAKQAAFVALVPLVLVFVPVVGQILAPLVAAALLAFEFIDFAYARDEPRFAVRLRAMAARPLTLLGFGLPLLVPVLNIVLFPCAICGATLLYLDGPGRGDGPPRAK</sequence>
<keyword evidence="3" id="KW-1003">Cell membrane</keyword>
<dbReference type="OrthoDB" id="5454223at2"/>
<evidence type="ECO:0000256" key="4">
    <source>
        <dbReference type="ARBA" id="ARBA00022519"/>
    </source>
</evidence>
<evidence type="ECO:0000313" key="12">
    <source>
        <dbReference type="Proteomes" id="UP000006250"/>
    </source>
</evidence>
<evidence type="ECO:0000256" key="6">
    <source>
        <dbReference type="ARBA" id="ARBA00022692"/>
    </source>
</evidence>
<comment type="subcellular location">
    <subcellularLocation>
        <location evidence="1">Membrane</location>
        <topology evidence="1">Multi-pass membrane protein</topology>
    </subcellularLocation>
</comment>
<feature type="transmembrane region" description="Helical" evidence="10">
    <location>
        <begin position="144"/>
        <end position="161"/>
    </location>
</feature>